<dbReference type="CDD" id="cd00138">
    <property type="entry name" value="PLDc_SF"/>
    <property type="match status" value="1"/>
</dbReference>
<dbReference type="Pfam" id="PF13091">
    <property type="entry name" value="PLDc_2"/>
    <property type="match status" value="1"/>
</dbReference>
<evidence type="ECO:0000259" key="1">
    <source>
        <dbReference type="PROSITE" id="PS50035"/>
    </source>
</evidence>
<dbReference type="InterPro" id="IPR025202">
    <property type="entry name" value="PLD-like_dom"/>
</dbReference>
<dbReference type="GO" id="GO:0003824">
    <property type="term" value="F:catalytic activity"/>
    <property type="evidence" value="ECO:0007669"/>
    <property type="project" value="InterPro"/>
</dbReference>
<feature type="domain" description="PLD phosphodiesterase" evidence="1">
    <location>
        <begin position="243"/>
        <end position="270"/>
    </location>
</feature>
<dbReference type="Gene3D" id="3.30.870.10">
    <property type="entry name" value="Endonuclease Chain A"/>
    <property type="match status" value="1"/>
</dbReference>
<evidence type="ECO:0000313" key="2">
    <source>
        <dbReference type="EMBL" id="GFP31792.1"/>
    </source>
</evidence>
<name>A0A6V8PGM8_9ACTN</name>
<protein>
    <submittedName>
        <fullName evidence="2">Cardiolipin synthase C</fullName>
    </submittedName>
</protein>
<dbReference type="AlphaFoldDB" id="A0A6V8PGM8"/>
<dbReference type="SUPFAM" id="SSF56024">
    <property type="entry name" value="Phospholipase D/nuclease"/>
    <property type="match status" value="1"/>
</dbReference>
<sequence>MEGSSLVIGMRGVMPDVLLEIARLPGLTTDLLALIERALLLVCGQDGVVSVHTVQSEVQDRLPAERLAAFFFALTRAGALTRLKRDRRGHSFDQYRVQPDHLRQTIYDVGVARRLLKHVKAEEEQTGEVELCATFSKSLPLDTQIRQSILSLAAVLHRLITEAEQEILILNPFFERAGFDCLASALLAAANRGAATTIVTYQLSNLGSVNHQVLSSLARQAATLGLGDHFTFWEYEQIEERRVVPAAHAKVLLSDGKSAYIGSANLTGHGMARLLEIGVLLPGSQVGQLRQVFRAILESDNTQQVHIEKLII</sequence>
<dbReference type="PROSITE" id="PS50035">
    <property type="entry name" value="PLD"/>
    <property type="match status" value="1"/>
</dbReference>
<gene>
    <name evidence="2" type="ORF">HKBW3S42_00098</name>
</gene>
<dbReference type="GO" id="GO:0006793">
    <property type="term" value="P:phosphorus metabolic process"/>
    <property type="evidence" value="ECO:0007669"/>
    <property type="project" value="UniProtKB-ARBA"/>
</dbReference>
<dbReference type="Proteomes" id="UP000568877">
    <property type="component" value="Unassembled WGS sequence"/>
</dbReference>
<dbReference type="EMBL" id="BLSA01000006">
    <property type="protein sequence ID" value="GFP31792.1"/>
    <property type="molecule type" value="Genomic_DNA"/>
</dbReference>
<dbReference type="InterPro" id="IPR001736">
    <property type="entry name" value="PLipase_D/transphosphatidylase"/>
</dbReference>
<comment type="caution">
    <text evidence="2">The sequence shown here is derived from an EMBL/GenBank/DDBJ whole genome shotgun (WGS) entry which is preliminary data.</text>
</comment>
<reference evidence="2" key="1">
    <citation type="journal article" date="2020" name="Front. Microbiol.">
        <title>Single-cell genomics of novel Actinobacteria with the Wood-Ljungdahl pathway discovered in a serpentinizing system.</title>
        <authorList>
            <person name="Merino N."/>
            <person name="Kawai M."/>
            <person name="Boyd E.S."/>
            <person name="Colman D.R."/>
            <person name="McGlynn S.E."/>
            <person name="Nealson K.H."/>
            <person name="Kurokawa K."/>
            <person name="Hongoh Y."/>
        </authorList>
    </citation>
    <scope>NUCLEOTIDE SEQUENCE [LARGE SCALE GENOMIC DNA]</scope>
    <source>
        <strain evidence="2">S42</strain>
    </source>
</reference>
<accession>A0A6V8PGM8</accession>
<proteinExistence type="predicted"/>
<organism evidence="2">
    <name type="scientific">Candidatus Hakubella thermalkaliphila</name>
    <dbReference type="NCBI Taxonomy" id="2754717"/>
    <lineage>
        <taxon>Bacteria</taxon>
        <taxon>Bacillati</taxon>
        <taxon>Actinomycetota</taxon>
        <taxon>Actinomycetota incertae sedis</taxon>
        <taxon>Candidatus Hakubellales</taxon>
        <taxon>Candidatus Hakubellaceae</taxon>
        <taxon>Candidatus Hakubella</taxon>
    </lineage>
</organism>